<keyword evidence="3" id="KW-1003">Cell membrane</keyword>
<evidence type="ECO:0000256" key="6">
    <source>
        <dbReference type="ARBA" id="ARBA00023136"/>
    </source>
</evidence>
<dbReference type="InterPro" id="IPR035906">
    <property type="entry name" value="MetI-like_sf"/>
</dbReference>
<name>A0A4R1FJE3_9NOCA</name>
<dbReference type="OrthoDB" id="6637947at2"/>
<dbReference type="InterPro" id="IPR050366">
    <property type="entry name" value="BP-dependent_transpt_permease"/>
</dbReference>
<dbReference type="PANTHER" id="PTHR43386">
    <property type="entry name" value="OLIGOPEPTIDE TRANSPORT SYSTEM PERMEASE PROTEIN APPC"/>
    <property type="match status" value="1"/>
</dbReference>
<protein>
    <submittedName>
        <fullName evidence="9">Peptide/nickel transport system permease protein</fullName>
    </submittedName>
</protein>
<keyword evidence="2 7" id="KW-0813">Transport</keyword>
<comment type="subcellular location">
    <subcellularLocation>
        <location evidence="1 7">Cell membrane</location>
        <topology evidence="1 7">Multi-pass membrane protein</topology>
    </subcellularLocation>
</comment>
<dbReference type="InterPro" id="IPR000515">
    <property type="entry name" value="MetI-like"/>
</dbReference>
<organism evidence="9 10">
    <name type="scientific">Nocardia alba</name>
    <dbReference type="NCBI Taxonomy" id="225051"/>
    <lineage>
        <taxon>Bacteria</taxon>
        <taxon>Bacillati</taxon>
        <taxon>Actinomycetota</taxon>
        <taxon>Actinomycetes</taxon>
        <taxon>Mycobacteriales</taxon>
        <taxon>Nocardiaceae</taxon>
        <taxon>Nocardia</taxon>
    </lineage>
</organism>
<sequence>MNRLRVSARVAPALVVVVAAVVGPWVAPHPVDRPVTFPFAGPSGEALLGGDQLGRDVLSRFLNGGWDLLLLAVVMAVLVTALAALIGCAAALRTGLGEWIERSADLLILLPPVLATLILMLTWPQLGAYGLVVIALVLGTPYSARVFAAAAAPFAATGFVEVAVANGERLPSLILRETLPNLRSTVATQFGLRFVESIYLVGTAAFLQLPTTLSESNWATMVRECVGPGMQLNPWSVLAPSLGIIALAFGMQRMIGVWTAAGKRANE</sequence>
<evidence type="ECO:0000256" key="3">
    <source>
        <dbReference type="ARBA" id="ARBA00022475"/>
    </source>
</evidence>
<comment type="similarity">
    <text evidence="7">Belongs to the binding-protein-dependent transport system permease family.</text>
</comment>
<dbReference type="Proteomes" id="UP000294856">
    <property type="component" value="Unassembled WGS sequence"/>
</dbReference>
<dbReference type="STRING" id="1210063.GCA_001612665_03537"/>
<dbReference type="GO" id="GO:0005886">
    <property type="term" value="C:plasma membrane"/>
    <property type="evidence" value="ECO:0007669"/>
    <property type="project" value="UniProtKB-SubCell"/>
</dbReference>
<dbReference type="CDD" id="cd06261">
    <property type="entry name" value="TM_PBP2"/>
    <property type="match status" value="1"/>
</dbReference>
<feature type="transmembrane region" description="Helical" evidence="7">
    <location>
        <begin position="237"/>
        <end position="261"/>
    </location>
</feature>
<evidence type="ECO:0000256" key="7">
    <source>
        <dbReference type="RuleBase" id="RU363032"/>
    </source>
</evidence>
<evidence type="ECO:0000313" key="9">
    <source>
        <dbReference type="EMBL" id="TCJ94966.1"/>
    </source>
</evidence>
<reference evidence="9 10" key="1">
    <citation type="submission" date="2019-03" db="EMBL/GenBank/DDBJ databases">
        <title>Genomic Encyclopedia of Type Strains, Phase IV (KMG-IV): sequencing the most valuable type-strain genomes for metagenomic binning, comparative biology and taxonomic classification.</title>
        <authorList>
            <person name="Goeker M."/>
        </authorList>
    </citation>
    <scope>NUCLEOTIDE SEQUENCE [LARGE SCALE GENOMIC DNA]</scope>
    <source>
        <strain evidence="9 10">DSM 44684</strain>
    </source>
</reference>
<evidence type="ECO:0000256" key="4">
    <source>
        <dbReference type="ARBA" id="ARBA00022692"/>
    </source>
</evidence>
<keyword evidence="6 7" id="KW-0472">Membrane</keyword>
<keyword evidence="5 7" id="KW-1133">Transmembrane helix</keyword>
<feature type="transmembrane region" description="Helical" evidence="7">
    <location>
        <begin position="186"/>
        <end position="207"/>
    </location>
</feature>
<comment type="caution">
    <text evidence="9">The sequence shown here is derived from an EMBL/GenBank/DDBJ whole genome shotgun (WGS) entry which is preliminary data.</text>
</comment>
<dbReference type="RefSeq" id="WP_067451895.1">
    <property type="nucleotide sequence ID" value="NZ_SMFR01000003.1"/>
</dbReference>
<evidence type="ECO:0000256" key="2">
    <source>
        <dbReference type="ARBA" id="ARBA00022448"/>
    </source>
</evidence>
<dbReference type="SUPFAM" id="SSF161098">
    <property type="entry name" value="MetI-like"/>
    <property type="match status" value="1"/>
</dbReference>
<dbReference type="PANTHER" id="PTHR43386:SF25">
    <property type="entry name" value="PEPTIDE ABC TRANSPORTER PERMEASE PROTEIN"/>
    <property type="match status" value="1"/>
</dbReference>
<proteinExistence type="inferred from homology"/>
<feature type="domain" description="ABC transmembrane type-1" evidence="8">
    <location>
        <begin position="69"/>
        <end position="255"/>
    </location>
</feature>
<evidence type="ECO:0000256" key="1">
    <source>
        <dbReference type="ARBA" id="ARBA00004651"/>
    </source>
</evidence>
<feature type="transmembrane region" description="Helical" evidence="7">
    <location>
        <begin position="7"/>
        <end position="27"/>
    </location>
</feature>
<evidence type="ECO:0000259" key="8">
    <source>
        <dbReference type="PROSITE" id="PS50928"/>
    </source>
</evidence>
<accession>A0A4R1FJE3</accession>
<dbReference type="PROSITE" id="PS50928">
    <property type="entry name" value="ABC_TM1"/>
    <property type="match status" value="1"/>
</dbReference>
<keyword evidence="10" id="KW-1185">Reference proteome</keyword>
<gene>
    <name evidence="9" type="ORF">DFR71_3879</name>
</gene>
<evidence type="ECO:0000313" key="10">
    <source>
        <dbReference type="Proteomes" id="UP000294856"/>
    </source>
</evidence>
<dbReference type="Gene3D" id="1.10.3720.10">
    <property type="entry name" value="MetI-like"/>
    <property type="match status" value="1"/>
</dbReference>
<feature type="transmembrane region" description="Helical" evidence="7">
    <location>
        <begin position="104"/>
        <end position="126"/>
    </location>
</feature>
<dbReference type="Pfam" id="PF00528">
    <property type="entry name" value="BPD_transp_1"/>
    <property type="match status" value="1"/>
</dbReference>
<dbReference type="AlphaFoldDB" id="A0A4R1FJE3"/>
<dbReference type="EMBL" id="SMFR01000003">
    <property type="protein sequence ID" value="TCJ94966.1"/>
    <property type="molecule type" value="Genomic_DNA"/>
</dbReference>
<keyword evidence="4 7" id="KW-0812">Transmembrane</keyword>
<evidence type="ECO:0000256" key="5">
    <source>
        <dbReference type="ARBA" id="ARBA00022989"/>
    </source>
</evidence>
<dbReference type="GO" id="GO:0055085">
    <property type="term" value="P:transmembrane transport"/>
    <property type="evidence" value="ECO:0007669"/>
    <property type="project" value="InterPro"/>
</dbReference>
<feature type="transmembrane region" description="Helical" evidence="7">
    <location>
        <begin position="68"/>
        <end position="92"/>
    </location>
</feature>